<feature type="binding site" evidence="5">
    <location>
        <begin position="10"/>
        <end position="11"/>
    </location>
    <ligand>
        <name>NAD(+)</name>
        <dbReference type="ChEBI" id="CHEBI:57540"/>
    </ligand>
</feature>
<dbReference type="Proteomes" id="UP000222564">
    <property type="component" value="Unassembled WGS sequence"/>
</dbReference>
<comment type="caution">
    <text evidence="10">The sequence shown here is derived from an EMBL/GenBank/DDBJ whole genome shotgun (WGS) entry which is preliminary data.</text>
</comment>
<keyword evidence="5" id="KW-0547">Nucleotide-binding</keyword>
<feature type="binding site" evidence="4">
    <location>
        <position position="201"/>
    </location>
    <ligand>
        <name>D-glyceraldehyde 3-phosphate</name>
        <dbReference type="ChEBI" id="CHEBI:59776"/>
    </ligand>
</feature>
<dbReference type="PIRSF" id="PIRSF000149">
    <property type="entry name" value="GAP_DH"/>
    <property type="match status" value="1"/>
</dbReference>
<feature type="binding site" evidence="4">
    <location>
        <begin position="229"/>
        <end position="230"/>
    </location>
    <ligand>
        <name>D-glyceraldehyde 3-phosphate</name>
        <dbReference type="ChEBI" id="CHEBI:59776"/>
    </ligand>
</feature>
<dbReference type="EMBL" id="AWQQ01000088">
    <property type="protein sequence ID" value="PHJ37547.1"/>
    <property type="molecule type" value="Genomic_DNA"/>
</dbReference>
<dbReference type="RefSeq" id="WP_099083578.1">
    <property type="nucleotide sequence ID" value="NZ_AWQQ01000088.1"/>
</dbReference>
<dbReference type="FunFam" id="3.30.360.10:FF:000002">
    <property type="entry name" value="Glyceraldehyde-3-phosphate dehydrogenase"/>
    <property type="match status" value="1"/>
</dbReference>
<evidence type="ECO:0000256" key="7">
    <source>
        <dbReference type="RuleBase" id="RU000397"/>
    </source>
</evidence>
<dbReference type="GO" id="GO:0050661">
    <property type="term" value="F:NADP binding"/>
    <property type="evidence" value="ECO:0007669"/>
    <property type="project" value="InterPro"/>
</dbReference>
<dbReference type="GO" id="GO:0016620">
    <property type="term" value="F:oxidoreductase activity, acting on the aldehyde or oxo group of donors, NAD or NADP as acceptor"/>
    <property type="evidence" value="ECO:0007669"/>
    <property type="project" value="InterPro"/>
</dbReference>
<proteinExistence type="inferred from homology"/>
<dbReference type="Pfam" id="PF02800">
    <property type="entry name" value="Gp_dh_C"/>
    <property type="match status" value="1"/>
</dbReference>
<dbReference type="CDD" id="cd18126">
    <property type="entry name" value="GAPDH_I_C"/>
    <property type="match status" value="1"/>
</dbReference>
<dbReference type="InterPro" id="IPR020831">
    <property type="entry name" value="GlycerAld/Erythrose_P_DH"/>
</dbReference>
<dbReference type="InterPro" id="IPR020830">
    <property type="entry name" value="GlycerAld_3-P_DH_AS"/>
</dbReference>
<dbReference type="InterPro" id="IPR020828">
    <property type="entry name" value="GlycerAld_3-P_DH_NAD(P)-bd"/>
</dbReference>
<keyword evidence="11" id="KW-1185">Reference proteome</keyword>
<dbReference type="InterPro" id="IPR020829">
    <property type="entry name" value="GlycerAld_3-P_DH_cat"/>
</dbReference>
<feature type="binding site" evidence="5">
    <location>
        <position position="334"/>
    </location>
    <ligand>
        <name>NAD(+)</name>
        <dbReference type="ChEBI" id="CHEBI:57540"/>
    </ligand>
</feature>
<dbReference type="SUPFAM" id="SSF55347">
    <property type="entry name" value="Glyceraldehyde-3-phosphate dehydrogenase-like, C-terminal domain"/>
    <property type="match status" value="1"/>
</dbReference>
<evidence type="ECO:0000313" key="11">
    <source>
        <dbReference type="Proteomes" id="UP000222564"/>
    </source>
</evidence>
<keyword evidence="2 8" id="KW-0560">Oxidoreductase</keyword>
<dbReference type="FunFam" id="3.40.50.720:FF:000001">
    <property type="entry name" value="Glyceraldehyde-3-phosphate dehydrogenase"/>
    <property type="match status" value="1"/>
</dbReference>
<feature type="binding site" evidence="4">
    <location>
        <begin position="170"/>
        <end position="172"/>
    </location>
    <ligand>
        <name>D-glyceraldehyde 3-phosphate</name>
        <dbReference type="ChEBI" id="CHEBI:59776"/>
    </ligand>
</feature>
<dbReference type="GO" id="GO:0051287">
    <property type="term" value="F:NAD binding"/>
    <property type="evidence" value="ECO:0007669"/>
    <property type="project" value="InterPro"/>
</dbReference>
<dbReference type="PANTHER" id="PTHR43148">
    <property type="entry name" value="GLYCERALDEHYDE-3-PHOSPHATE DEHYDROGENASE 2"/>
    <property type="match status" value="1"/>
</dbReference>
<sequence length="354" mass="38169">MKIGINGFGRIGRLVLRAAIKNGDIEVVGVNHKSRRIKAPEQKPGLDYAAVNDRTYSETLKHLLKYDSVHGTLDMDVEAIEDSLIIGGKEVKIFAEADPEKLPWGDLGVDIVIESTGRFTSRDDAARHLNAGAKKVVITAPAKEPDATIVMGVNHDKYDPASHHIISNASCTTNCLAPVVKVINDNFGIVKGLMTTVHSYTNDQNTLDLPHKDLRRARAAALSIIPTTTGAAKAVALVLPELNGKLNGFAMRVPTPNVSVVDLVCELNKSTTAEELNATLKAASENELKGIVAYSELPLVSSDYNGNPHSSIVDALSTMVIEGNLAKVVAWYDNEWGYSNRVLDLVRCIASKGL</sequence>
<protein>
    <recommendedName>
        <fullName evidence="8">Glyceraldehyde-3-phosphate dehydrogenase</fullName>
        <ecNumber evidence="8">1.2.1.-</ecNumber>
    </recommendedName>
</protein>
<evidence type="ECO:0000256" key="2">
    <source>
        <dbReference type="ARBA" id="ARBA00023002"/>
    </source>
</evidence>
<feature type="site" description="Activates thiol group during catalysis" evidence="6">
    <location>
        <position position="198"/>
    </location>
</feature>
<dbReference type="InterPro" id="IPR006424">
    <property type="entry name" value="Glyceraldehyde-3-P_DH_1"/>
</dbReference>
<dbReference type="EC" id="1.2.1.-" evidence="8"/>
<feature type="active site" description="Nucleophile" evidence="3">
    <location>
        <position position="171"/>
    </location>
</feature>
<dbReference type="InterPro" id="IPR036291">
    <property type="entry name" value="NAD(P)-bd_dom_sf"/>
</dbReference>
<dbReference type="AlphaFoldDB" id="A0A2C6M5Q1"/>
<evidence type="ECO:0000256" key="6">
    <source>
        <dbReference type="PIRSR" id="PIRSR000149-4"/>
    </source>
</evidence>
<evidence type="ECO:0000313" key="10">
    <source>
        <dbReference type="EMBL" id="PHJ37547.1"/>
    </source>
</evidence>
<dbReference type="OrthoDB" id="9803304at2"/>
<feature type="binding site" evidence="5">
    <location>
        <position position="139"/>
    </location>
    <ligand>
        <name>NAD(+)</name>
        <dbReference type="ChEBI" id="CHEBI:57540"/>
    </ligand>
</feature>
<evidence type="ECO:0000256" key="8">
    <source>
        <dbReference type="RuleBase" id="RU361160"/>
    </source>
</evidence>
<comment type="similarity">
    <text evidence="1 7">Belongs to the glyceraldehyde-3-phosphate dehydrogenase family.</text>
</comment>
<dbReference type="GO" id="GO:0006006">
    <property type="term" value="P:glucose metabolic process"/>
    <property type="evidence" value="ECO:0007669"/>
    <property type="project" value="InterPro"/>
</dbReference>
<dbReference type="Gene3D" id="3.40.50.720">
    <property type="entry name" value="NAD(P)-binding Rossmann-like Domain"/>
    <property type="match status" value="2"/>
</dbReference>
<evidence type="ECO:0000256" key="5">
    <source>
        <dbReference type="PIRSR" id="PIRSR000149-3"/>
    </source>
</evidence>
<evidence type="ECO:0000259" key="9">
    <source>
        <dbReference type="SMART" id="SM00846"/>
    </source>
</evidence>
<dbReference type="CDD" id="cd05214">
    <property type="entry name" value="GAPDH_I_N"/>
    <property type="match status" value="1"/>
</dbReference>
<evidence type="ECO:0000256" key="1">
    <source>
        <dbReference type="ARBA" id="ARBA00007406"/>
    </source>
</evidence>
<accession>A0A2C6M5Q1</accession>
<name>A0A2C6M5Q1_9FIRM</name>
<organism evidence="10 11">
    <name type="scientific">Desulforamulus profundi</name>
    <dbReference type="NCBI Taxonomy" id="1383067"/>
    <lineage>
        <taxon>Bacteria</taxon>
        <taxon>Bacillati</taxon>
        <taxon>Bacillota</taxon>
        <taxon>Clostridia</taxon>
        <taxon>Eubacteriales</taxon>
        <taxon>Peptococcaceae</taxon>
        <taxon>Desulforamulus</taxon>
    </lineage>
</organism>
<feature type="domain" description="Glyceraldehyde 3-phosphate dehydrogenase NAD(P) binding" evidence="9">
    <location>
        <begin position="1"/>
        <end position="171"/>
    </location>
</feature>
<evidence type="ECO:0000256" key="3">
    <source>
        <dbReference type="PIRSR" id="PIRSR000149-1"/>
    </source>
</evidence>
<dbReference type="Pfam" id="PF00044">
    <property type="entry name" value="Gp_dh_N"/>
    <property type="match status" value="2"/>
</dbReference>
<evidence type="ECO:0000256" key="4">
    <source>
        <dbReference type="PIRSR" id="PIRSR000149-2"/>
    </source>
</evidence>
<dbReference type="Gene3D" id="3.30.360.10">
    <property type="entry name" value="Dihydrodipicolinate Reductase, domain 2"/>
    <property type="match status" value="1"/>
</dbReference>
<reference evidence="10 11" key="1">
    <citation type="submission" date="2013-09" db="EMBL/GenBank/DDBJ databases">
        <title>Biodegradation of hydrocarbons in the deep terrestrial subsurface : characterization of a microbial consortium composed of two Desulfotomaculum species originating from a deep geological formation.</title>
        <authorList>
            <person name="Aullo T."/>
            <person name="Berlendis S."/>
            <person name="Lascourreges J.-F."/>
            <person name="Dessort D."/>
            <person name="Saint-Laurent S."/>
            <person name="Schraauwers B."/>
            <person name="Mas J."/>
            <person name="Magot M."/>
            <person name="Ranchou-Peyruse A."/>
        </authorList>
    </citation>
    <scope>NUCLEOTIDE SEQUENCE [LARGE SCALE GENOMIC DNA]</scope>
    <source>
        <strain evidence="10 11">Bs107</strain>
    </source>
</reference>
<dbReference type="SUPFAM" id="SSF51735">
    <property type="entry name" value="NAD(P)-binding Rossmann-fold domains"/>
    <property type="match status" value="1"/>
</dbReference>
<dbReference type="NCBIfam" id="TIGR01534">
    <property type="entry name" value="GAPDH-I"/>
    <property type="match status" value="1"/>
</dbReference>
<dbReference type="SMART" id="SM00846">
    <property type="entry name" value="Gp_dh_N"/>
    <property type="match status" value="1"/>
</dbReference>
<feature type="binding site" evidence="4">
    <location>
        <position position="252"/>
    </location>
    <ligand>
        <name>D-glyceraldehyde 3-phosphate</name>
        <dbReference type="ChEBI" id="CHEBI:59776"/>
    </ligand>
</feature>
<dbReference type="PRINTS" id="PR00078">
    <property type="entry name" value="G3PDHDRGNASE"/>
</dbReference>
<keyword evidence="5" id="KW-0520">NAD</keyword>
<gene>
    <name evidence="10" type="primary">gapA</name>
    <name evidence="10" type="ORF">P378_14830</name>
</gene>
<dbReference type="PROSITE" id="PS00071">
    <property type="entry name" value="GAPDH"/>
    <property type="match status" value="1"/>
</dbReference>